<proteinExistence type="predicted"/>
<dbReference type="EMBL" id="AP027733">
    <property type="protein sequence ID" value="BDZ52699.1"/>
    <property type="molecule type" value="Genomic_DNA"/>
</dbReference>
<keyword evidence="1" id="KW-0614">Plasmid</keyword>
<dbReference type="Proteomes" id="UP001321486">
    <property type="component" value="Plasmid pNBRC108728a"/>
</dbReference>
<sequence>MTIANVTRSPGVPIAGTGLIAGGGTPDNEDYREHADAAAAALSTYFDGALVSVRFNSQGGSGGAWLVTNDHDAVGRNAEIGIIAWINPETNERGFTVRLAPIATGTTEHFVASVDTLPEALALVAHEAPVTLDELKARIQAASDKYREEHLRMGLVARQSDGSAHVVFADTSEQGKALLVSVQRSRAKNNLVFNTWHQEALYEIKDLQVSSRRTGLVSHIRTPWKSALDVETNVVYVIAPDGKSAESLGAAFSGRRR</sequence>
<evidence type="ECO:0000313" key="2">
    <source>
        <dbReference type="Proteomes" id="UP001321486"/>
    </source>
</evidence>
<evidence type="ECO:0000313" key="1">
    <source>
        <dbReference type="EMBL" id="BDZ52699.1"/>
    </source>
</evidence>
<protein>
    <submittedName>
        <fullName evidence="1">Uncharacterized protein</fullName>
    </submittedName>
</protein>
<keyword evidence="2" id="KW-1185">Reference proteome</keyword>
<organism evidence="1 2">
    <name type="scientific">Frondihabitans sucicola</name>
    <dbReference type="NCBI Taxonomy" id="1268041"/>
    <lineage>
        <taxon>Bacteria</taxon>
        <taxon>Bacillati</taxon>
        <taxon>Actinomycetota</taxon>
        <taxon>Actinomycetes</taxon>
        <taxon>Micrococcales</taxon>
        <taxon>Microbacteriaceae</taxon>
        <taxon>Frondihabitans</taxon>
    </lineage>
</organism>
<gene>
    <name evidence="1" type="ORF">GCM10025867_49400</name>
</gene>
<geneLocation type="plasmid" evidence="1 2">
    <name>pNBRC108728a</name>
</geneLocation>
<accession>A0ABM8GWA0</accession>
<dbReference type="RefSeq" id="WP_286346982.1">
    <property type="nucleotide sequence ID" value="NZ_AP027733.1"/>
</dbReference>
<reference evidence="2" key="1">
    <citation type="journal article" date="2019" name="Int. J. Syst. Evol. Microbiol.">
        <title>The Global Catalogue of Microorganisms (GCM) 10K type strain sequencing project: providing services to taxonomists for standard genome sequencing and annotation.</title>
        <authorList>
            <consortium name="The Broad Institute Genomics Platform"/>
            <consortium name="The Broad Institute Genome Sequencing Center for Infectious Disease"/>
            <person name="Wu L."/>
            <person name="Ma J."/>
        </authorList>
    </citation>
    <scope>NUCLEOTIDE SEQUENCE [LARGE SCALE GENOMIC DNA]</scope>
    <source>
        <strain evidence="2">NBRC 108728</strain>
    </source>
</reference>
<name>A0ABM8GWA0_9MICO</name>